<proteinExistence type="predicted"/>
<feature type="region of interest" description="Disordered" evidence="5">
    <location>
        <begin position="1087"/>
        <end position="1123"/>
    </location>
</feature>
<feature type="compositionally biased region" description="Basic and acidic residues" evidence="5">
    <location>
        <begin position="398"/>
        <end position="409"/>
    </location>
</feature>
<feature type="region of interest" description="Disordered" evidence="5">
    <location>
        <begin position="1207"/>
        <end position="1243"/>
    </location>
</feature>
<dbReference type="EMBL" id="VFPQ01000001">
    <property type="protein sequence ID" value="TQM76922.1"/>
    <property type="molecule type" value="Genomic_DNA"/>
</dbReference>
<name>A0A543J2A1_9ACTN</name>
<keyword evidence="2 3" id="KW-0067">ATP-binding</keyword>
<dbReference type="RefSeq" id="WP_229789045.1">
    <property type="nucleotide sequence ID" value="NZ_BMPV01000005.1"/>
</dbReference>
<keyword evidence="1 3" id="KW-0547">Nucleotide-binding</keyword>
<feature type="compositionally biased region" description="Basic and acidic residues" evidence="5">
    <location>
        <begin position="416"/>
        <end position="428"/>
    </location>
</feature>
<keyword evidence="6" id="KW-1133">Transmembrane helix</keyword>
<dbReference type="SUPFAM" id="SSF52540">
    <property type="entry name" value="P-loop containing nucleoside triphosphate hydrolases"/>
    <property type="match status" value="2"/>
</dbReference>
<evidence type="ECO:0000256" key="4">
    <source>
        <dbReference type="SAM" id="Coils"/>
    </source>
</evidence>
<feature type="region of interest" description="Disordered" evidence="5">
    <location>
        <begin position="182"/>
        <end position="467"/>
    </location>
</feature>
<sequence length="1974" mass="207846">MRLMLTVVTDRGNRDVLVEGDETTTVADLAEALHGTSPRSPGADLSNVVRLRSRAPYGLDRVDGGPSRRTPRDRGHGTAERRRLWLDGRPLEPDALVFGLLRDGDVVALEPGSAAATVTEEPGGVVEMRVVGGPAAGAVHRLGLGVYTIGSDPAAAVVVDDPAMPPLGAILRITPHGITVEPPPTDHAHLTPGYLDAPEPSPGHRYAGAAPDRTLPHPNARNLHDGDPRYGDVRRSGGLGEGGERYSPGRERAGDVPRRPVRRPPRARPRARGPNAADTPADGYLGRPAGNAVPGDRGISWASTGDSPPAGHTSWPDAHPTGSRPRPGVSRTGAGDVAAPGLGGAGRKAGGGWHGPQTGEPLPGTAWPHRQPGSGRGAGVPGKPARGYGGGHGTRLARGPDEWAREPSGHGRRRGERGNTPRDRRSPVDEEETGRRRLWRRRRRHVAEPDTAEWEDPAAPRLDGAPLTEPTTWGDGRLLRCGNSLFACGPVEPPDAHLDTLPDGGLAYNRPPRLAPAERVRRFEVPAEPKRTEGMRLQLLAALLPAVFGLVMAVAFQLWYFLLIALMTPAIMIGQWWSDRRHGRKKHRQAMKVYRRRLAEFEEEIERARVLDEAERRAAAPDPAELLLTAKGPRRRLWERRIHDPDVLRLRVGLADLPADMEFVPERGAADVKLPDPPIARNVPVSLAMRRLGVAGITGARQTATAVARWLIGQAATLHSPRDLAIVVLSAKADGAEQWSWVRWLPHCGPRDSDCAALVGADPEAAAKRVAELASLVAERLDEDGSYGRTFRGAGLDARPGGWDDPQWAGTGKADTGPAFAAYSDRPYDVLLILDGAQVLRALPGMPQVLRQGPRVGVYTIAIDDDRRLLPEECATVVSCGVDGYVRLHGGGLDALGPILADQVSPWWAEQLARSLAPLRDVGRGDPAAALPSSARLLDLLGLSPPTAQAIRAKWTGHTTEALIGAGPEGPYSIDLRRDGPHGLVAGTTGAGKSELLQTLICALAVVNRPDEMTFVLIDYKGGAAFKECVRLPHTVGMVSDLDGHLTQRALESLAAEIRRRERILLAAGAKDIEDYQDLRAKYAGASVRRGGPDPATLRSRSSGPLTGGPSPNGRSDGSVPGRVAVGDRAWAAAATDRRASTGRVPADSLTAESVAAAPLPFGAASRDAVPVASTVEMRAAVDGTTGHGVLGHEVAAASEVAGMAATGHDASASTPGLAATAGRGGPRPSPAADSGLRPAAGTADVGAAGTALEPLPRLVLIIDEFAALVAELPDFVEGLVDIARRGRSLGIHLILATQRPQGVVTADIQANTSLRIALRVTDTTESTDVIDGPEAARIPKSLPGRCYVKSGAGAPVAVQAARVGGRTPSREDQGKARVVELSWQALGHPVRLSGPVREDVEETDLSLLVDAIRDAAREAGIPAQPSPWLPPLPDNVVLGEAPELPLHVPGRPDGEVPPLPFGLTDLPWAQSRRPLVLDLVHGGHLLIAGTSRTGRSTALRTIAGSIAANASPADVHLHAIDCGSGALLPLVAMPHCGAVVTRDQIDRVERLLGRLRAEVARRQRVLAEAGYASLAEARAVARAADGSDRDGRTVERMPWLVLMLDRWEGFVAAFEQYDYGRLIEALMQLLREGPAVGLRAVVTSDRSGLLGQISTVFDDKLVLRLADPTDYGLAGLPSKNLPSSMPPGRVLAPAEHGLVESQIALLCPDPAGPAQVAALQALARKAAERWGPNPNPPLRVDALPMRITASQVRDLDPAFTPPSPLWVMLGAGGDALAPLGIDLLAQGPAAIVAGPARSGRSSALVTAARSLLSRDVPVLIVTPRRSPLRDLAGTPGVLAVLDGGGKPLDGSPEEPLAALVAGRTRYVVLVDDSELVSPDTPTGMALEEILRTGRDEEHGLLIAGTTGDLATAYRGFVAEARKSRTGLLLSVQSPADGDLFTVRLPRGAVGGPIGRGLLIISGTATPIQAAVPD</sequence>
<feature type="transmembrane region" description="Helical" evidence="6">
    <location>
        <begin position="537"/>
        <end position="554"/>
    </location>
</feature>
<keyword evidence="4" id="KW-0175">Coiled coil</keyword>
<dbReference type="Proteomes" id="UP000319213">
    <property type="component" value="Unassembled WGS sequence"/>
</dbReference>
<dbReference type="GO" id="GO:0005524">
    <property type="term" value="F:ATP binding"/>
    <property type="evidence" value="ECO:0007669"/>
    <property type="project" value="UniProtKB-UniRule"/>
</dbReference>
<dbReference type="Gene3D" id="3.40.50.300">
    <property type="entry name" value="P-loop containing nucleotide triphosphate hydrolases"/>
    <property type="match status" value="5"/>
</dbReference>
<feature type="compositionally biased region" description="Basic and acidic residues" evidence="5">
    <location>
        <begin position="70"/>
        <end position="81"/>
    </location>
</feature>
<dbReference type="PROSITE" id="PS50901">
    <property type="entry name" value="FTSK"/>
    <property type="match status" value="2"/>
</dbReference>
<dbReference type="InterPro" id="IPR002543">
    <property type="entry name" value="FtsK_dom"/>
</dbReference>
<feature type="compositionally biased region" description="Basic residues" evidence="5">
    <location>
        <begin position="259"/>
        <end position="271"/>
    </location>
</feature>
<feature type="binding site" evidence="3">
    <location>
        <begin position="1490"/>
        <end position="1497"/>
    </location>
    <ligand>
        <name>ATP</name>
        <dbReference type="ChEBI" id="CHEBI:30616"/>
    </ligand>
</feature>
<feature type="transmembrane region" description="Helical" evidence="6">
    <location>
        <begin position="560"/>
        <end position="578"/>
    </location>
</feature>
<feature type="compositionally biased region" description="Basic and acidic residues" evidence="5">
    <location>
        <begin position="242"/>
        <end position="258"/>
    </location>
</feature>
<comment type="caution">
    <text evidence="8">The sequence shown here is derived from an EMBL/GenBank/DDBJ whole genome shotgun (WGS) entry which is preliminary data.</text>
</comment>
<keyword evidence="6" id="KW-0812">Transmembrane</keyword>
<feature type="domain" description="FtsK" evidence="7">
    <location>
        <begin position="1473"/>
        <end position="1677"/>
    </location>
</feature>
<evidence type="ECO:0000259" key="7">
    <source>
        <dbReference type="PROSITE" id="PS50901"/>
    </source>
</evidence>
<dbReference type="InterPro" id="IPR027417">
    <property type="entry name" value="P-loop_NTPase"/>
</dbReference>
<dbReference type="PANTHER" id="PTHR22683:SF1">
    <property type="entry name" value="TYPE VII SECRETION SYSTEM PROTEIN ESSC"/>
    <property type="match status" value="1"/>
</dbReference>
<keyword evidence="6" id="KW-0472">Membrane</keyword>
<dbReference type="InterPro" id="IPR003593">
    <property type="entry name" value="AAA+_ATPase"/>
</dbReference>
<evidence type="ECO:0000256" key="3">
    <source>
        <dbReference type="PROSITE-ProRule" id="PRU00289"/>
    </source>
</evidence>
<dbReference type="CDD" id="cd00060">
    <property type="entry name" value="FHA"/>
    <property type="match status" value="1"/>
</dbReference>
<evidence type="ECO:0000256" key="2">
    <source>
        <dbReference type="ARBA" id="ARBA00022840"/>
    </source>
</evidence>
<dbReference type="GO" id="GO:0003677">
    <property type="term" value="F:DNA binding"/>
    <property type="evidence" value="ECO:0007669"/>
    <property type="project" value="InterPro"/>
</dbReference>
<evidence type="ECO:0000256" key="1">
    <source>
        <dbReference type="ARBA" id="ARBA00022741"/>
    </source>
</evidence>
<dbReference type="InterPro" id="IPR050206">
    <property type="entry name" value="FtsK/SpoIIIE/SftA"/>
</dbReference>
<organism evidence="8 9">
    <name type="scientific">Thermopolyspora flexuosa</name>
    <dbReference type="NCBI Taxonomy" id="103836"/>
    <lineage>
        <taxon>Bacteria</taxon>
        <taxon>Bacillati</taxon>
        <taxon>Actinomycetota</taxon>
        <taxon>Actinomycetes</taxon>
        <taxon>Streptosporangiales</taxon>
        <taxon>Streptosporangiaceae</taxon>
        <taxon>Thermopolyspora</taxon>
    </lineage>
</organism>
<protein>
    <submittedName>
        <fullName evidence="8">FtsK/SpoIIIE family protein</fullName>
    </submittedName>
</protein>
<keyword evidence="9" id="KW-1185">Reference proteome</keyword>
<feature type="compositionally biased region" description="Basic residues" evidence="5">
    <location>
        <begin position="436"/>
        <end position="445"/>
    </location>
</feature>
<feature type="coiled-coil region" evidence="4">
    <location>
        <begin position="584"/>
        <end position="611"/>
    </location>
</feature>
<feature type="compositionally biased region" description="Gly residues" evidence="5">
    <location>
        <begin position="341"/>
        <end position="354"/>
    </location>
</feature>
<dbReference type="Pfam" id="PF01580">
    <property type="entry name" value="FtsK_SpoIIIE"/>
    <property type="match status" value="2"/>
</dbReference>
<evidence type="ECO:0000256" key="6">
    <source>
        <dbReference type="SAM" id="Phobius"/>
    </source>
</evidence>
<gene>
    <name evidence="8" type="ORF">FHX40_3673</name>
</gene>
<feature type="binding site" evidence="3">
    <location>
        <begin position="987"/>
        <end position="994"/>
    </location>
    <ligand>
        <name>ATP</name>
        <dbReference type="ChEBI" id="CHEBI:30616"/>
    </ligand>
</feature>
<evidence type="ECO:0000313" key="8">
    <source>
        <dbReference type="EMBL" id="TQM76922.1"/>
    </source>
</evidence>
<accession>A0A543J2A1</accession>
<dbReference type="PANTHER" id="PTHR22683">
    <property type="entry name" value="SPORULATION PROTEIN RELATED"/>
    <property type="match status" value="1"/>
</dbReference>
<evidence type="ECO:0000256" key="5">
    <source>
        <dbReference type="SAM" id="MobiDB-lite"/>
    </source>
</evidence>
<reference evidence="8 9" key="1">
    <citation type="submission" date="2019-06" db="EMBL/GenBank/DDBJ databases">
        <title>Sequencing the genomes of 1000 actinobacteria strains.</title>
        <authorList>
            <person name="Klenk H.-P."/>
        </authorList>
    </citation>
    <scope>NUCLEOTIDE SEQUENCE [LARGE SCALE GENOMIC DNA]</scope>
    <source>
        <strain evidence="8 9">DSM 43186</strain>
    </source>
</reference>
<feature type="region of interest" description="Disordered" evidence="5">
    <location>
        <begin position="56"/>
        <end position="81"/>
    </location>
</feature>
<feature type="compositionally biased region" description="Basic and acidic residues" evidence="5">
    <location>
        <begin position="222"/>
        <end position="235"/>
    </location>
</feature>
<feature type="domain" description="FtsK" evidence="7">
    <location>
        <begin position="969"/>
        <end position="1328"/>
    </location>
</feature>
<evidence type="ECO:0000313" key="9">
    <source>
        <dbReference type="Proteomes" id="UP000319213"/>
    </source>
</evidence>
<dbReference type="SMART" id="SM00382">
    <property type="entry name" value="AAA"/>
    <property type="match status" value="2"/>
</dbReference>